<dbReference type="AlphaFoldDB" id="A0A2G6PGQ3"/>
<dbReference type="Proteomes" id="UP000229278">
    <property type="component" value="Unassembled WGS sequence"/>
</dbReference>
<name>A0A2G6PGQ3_9GAMM</name>
<feature type="domain" description="Hemerythrin-like" evidence="5">
    <location>
        <begin position="17"/>
        <end position="126"/>
    </location>
</feature>
<keyword evidence="2" id="KW-0813">Transport</keyword>
<gene>
    <name evidence="6" type="ORF">CSA09_00070</name>
</gene>
<dbReference type="PROSITE" id="PS00550">
    <property type="entry name" value="HEMERYTHRINS"/>
    <property type="match status" value="1"/>
</dbReference>
<organism evidence="6 7">
    <name type="scientific">Candidatus Contendibacter odensensis</name>
    <dbReference type="NCBI Taxonomy" id="1400860"/>
    <lineage>
        <taxon>Bacteria</taxon>
        <taxon>Pseudomonadati</taxon>
        <taxon>Pseudomonadota</taxon>
        <taxon>Gammaproteobacteria</taxon>
        <taxon>Candidatus Competibacteraceae</taxon>
        <taxon>Candidatus Contendibacter</taxon>
    </lineage>
</organism>
<comment type="similarity">
    <text evidence="1">Belongs to the hemerythrin family.</text>
</comment>
<dbReference type="NCBIfam" id="NF033749">
    <property type="entry name" value="bact_hemeryth"/>
    <property type="match status" value="1"/>
</dbReference>
<protein>
    <submittedName>
        <fullName evidence="6">Hemerythrin</fullName>
    </submittedName>
</protein>
<evidence type="ECO:0000256" key="1">
    <source>
        <dbReference type="ARBA" id="ARBA00010587"/>
    </source>
</evidence>
<keyword evidence="2" id="KW-0561">Oxygen transport</keyword>
<reference evidence="6 7" key="1">
    <citation type="submission" date="2017-10" db="EMBL/GenBank/DDBJ databases">
        <title>Novel microbial diversity and functional potential in the marine mammal oral microbiome.</title>
        <authorList>
            <person name="Dudek N.K."/>
            <person name="Sun C.L."/>
            <person name="Burstein D."/>
            <person name="Kantor R.S."/>
            <person name="Aliaga Goltsman D.S."/>
            <person name="Bik E.M."/>
            <person name="Thomas B.C."/>
            <person name="Banfield J.F."/>
            <person name="Relman D.A."/>
        </authorList>
    </citation>
    <scope>NUCLEOTIDE SEQUENCE [LARGE SCALE GENOMIC DNA]</scope>
    <source>
        <strain evidence="6">DOLJORAL78_50_517</strain>
    </source>
</reference>
<evidence type="ECO:0000256" key="3">
    <source>
        <dbReference type="ARBA" id="ARBA00022723"/>
    </source>
</evidence>
<evidence type="ECO:0000313" key="6">
    <source>
        <dbReference type="EMBL" id="PIE83734.1"/>
    </source>
</evidence>
<dbReference type="PANTHER" id="PTHR37164">
    <property type="entry name" value="BACTERIOHEMERYTHRIN"/>
    <property type="match status" value="1"/>
</dbReference>
<evidence type="ECO:0000313" key="7">
    <source>
        <dbReference type="Proteomes" id="UP000229278"/>
    </source>
</evidence>
<dbReference type="GO" id="GO:0046872">
    <property type="term" value="F:metal ion binding"/>
    <property type="evidence" value="ECO:0007669"/>
    <property type="project" value="UniProtKB-KW"/>
</dbReference>
<dbReference type="Gene3D" id="1.20.120.50">
    <property type="entry name" value="Hemerythrin-like"/>
    <property type="match status" value="1"/>
</dbReference>
<dbReference type="InterPro" id="IPR012827">
    <property type="entry name" value="Hemerythrin_metal-bd"/>
</dbReference>
<comment type="caution">
    <text evidence="6">The sequence shown here is derived from an EMBL/GenBank/DDBJ whole genome shotgun (WGS) entry which is preliminary data.</text>
</comment>
<sequence length="152" mass="18238">MPFANWKEFYSLNMPDIDEQHKKLFELVNQLWDAIACKRSPEIQLKAIEELELYTDYHFRLEEDFMREIGYPEFDAHYAMHQQFIKKIADSRKEMISEGNLPIDLLSFFNNWLANHILIEDKKYVRFFSDKVKANSSRPSLVGMFFKKMTGR</sequence>
<dbReference type="EMBL" id="PDTV01000001">
    <property type="protein sequence ID" value="PIE83734.1"/>
    <property type="molecule type" value="Genomic_DNA"/>
</dbReference>
<evidence type="ECO:0000256" key="2">
    <source>
        <dbReference type="ARBA" id="ARBA00022621"/>
    </source>
</evidence>
<dbReference type="Pfam" id="PF01814">
    <property type="entry name" value="Hemerythrin"/>
    <property type="match status" value="1"/>
</dbReference>
<evidence type="ECO:0000256" key="4">
    <source>
        <dbReference type="ARBA" id="ARBA00023004"/>
    </source>
</evidence>
<proteinExistence type="inferred from homology"/>
<accession>A0A2G6PGQ3</accession>
<dbReference type="InterPro" id="IPR035938">
    <property type="entry name" value="Hemerythrin-like_sf"/>
</dbReference>
<dbReference type="NCBIfam" id="TIGR02481">
    <property type="entry name" value="hemeryth_dom"/>
    <property type="match status" value="1"/>
</dbReference>
<dbReference type="PANTHER" id="PTHR37164:SF1">
    <property type="entry name" value="BACTERIOHEMERYTHRIN"/>
    <property type="match status" value="1"/>
</dbReference>
<dbReference type="InterPro" id="IPR016131">
    <property type="entry name" value="Haemerythrin_Fe_BS"/>
</dbReference>
<keyword evidence="4" id="KW-0408">Iron</keyword>
<dbReference type="CDD" id="cd12107">
    <property type="entry name" value="Hemerythrin"/>
    <property type="match status" value="1"/>
</dbReference>
<evidence type="ECO:0000259" key="5">
    <source>
        <dbReference type="Pfam" id="PF01814"/>
    </source>
</evidence>
<dbReference type="GO" id="GO:0005344">
    <property type="term" value="F:oxygen carrier activity"/>
    <property type="evidence" value="ECO:0007669"/>
    <property type="project" value="UniProtKB-KW"/>
</dbReference>
<dbReference type="InterPro" id="IPR012312">
    <property type="entry name" value="Hemerythrin-like"/>
</dbReference>
<keyword evidence="3" id="KW-0479">Metal-binding</keyword>
<dbReference type="SUPFAM" id="SSF47188">
    <property type="entry name" value="Hemerythrin-like"/>
    <property type="match status" value="1"/>
</dbReference>
<dbReference type="InterPro" id="IPR050669">
    <property type="entry name" value="Hemerythrin"/>
</dbReference>